<keyword evidence="1" id="KW-0175">Coiled coil</keyword>
<organism evidence="3 4">
    <name type="scientific">Cladophialophora chaetospira</name>
    <dbReference type="NCBI Taxonomy" id="386627"/>
    <lineage>
        <taxon>Eukaryota</taxon>
        <taxon>Fungi</taxon>
        <taxon>Dikarya</taxon>
        <taxon>Ascomycota</taxon>
        <taxon>Pezizomycotina</taxon>
        <taxon>Eurotiomycetes</taxon>
        <taxon>Chaetothyriomycetidae</taxon>
        <taxon>Chaetothyriales</taxon>
        <taxon>Herpotrichiellaceae</taxon>
        <taxon>Cladophialophora</taxon>
    </lineage>
</organism>
<proteinExistence type="predicted"/>
<feature type="region of interest" description="Disordered" evidence="2">
    <location>
        <begin position="578"/>
        <end position="614"/>
    </location>
</feature>
<evidence type="ECO:0000256" key="1">
    <source>
        <dbReference type="SAM" id="Coils"/>
    </source>
</evidence>
<feature type="compositionally biased region" description="Polar residues" evidence="2">
    <location>
        <begin position="504"/>
        <end position="515"/>
    </location>
</feature>
<feature type="compositionally biased region" description="Basic and acidic residues" evidence="2">
    <location>
        <begin position="516"/>
        <end position="526"/>
    </location>
</feature>
<feature type="compositionally biased region" description="Polar residues" evidence="2">
    <location>
        <begin position="446"/>
        <end position="464"/>
    </location>
</feature>
<evidence type="ECO:0000256" key="2">
    <source>
        <dbReference type="SAM" id="MobiDB-lite"/>
    </source>
</evidence>
<feature type="compositionally biased region" description="Basic and acidic residues" evidence="2">
    <location>
        <begin position="737"/>
        <end position="748"/>
    </location>
</feature>
<evidence type="ECO:0000313" key="4">
    <source>
        <dbReference type="Proteomes" id="UP001172673"/>
    </source>
</evidence>
<feature type="compositionally biased region" description="Basic and acidic residues" evidence="2">
    <location>
        <begin position="594"/>
        <end position="614"/>
    </location>
</feature>
<feature type="compositionally biased region" description="Pro residues" evidence="2">
    <location>
        <begin position="486"/>
        <end position="496"/>
    </location>
</feature>
<dbReference type="Proteomes" id="UP001172673">
    <property type="component" value="Unassembled WGS sequence"/>
</dbReference>
<dbReference type="EMBL" id="JAPDRK010000021">
    <property type="protein sequence ID" value="KAJ9603562.1"/>
    <property type="molecule type" value="Genomic_DNA"/>
</dbReference>
<protein>
    <submittedName>
        <fullName evidence="3">Uncharacterized protein</fullName>
    </submittedName>
</protein>
<reference evidence="3" key="1">
    <citation type="submission" date="2022-10" db="EMBL/GenBank/DDBJ databases">
        <title>Culturing micro-colonial fungi from biological soil crusts in the Mojave desert and describing Neophaeococcomyces mojavensis, and introducing the new genera and species Taxawa tesnikishii.</title>
        <authorList>
            <person name="Kurbessoian T."/>
            <person name="Stajich J.E."/>
        </authorList>
    </citation>
    <scope>NUCLEOTIDE SEQUENCE</scope>
    <source>
        <strain evidence="3">TK_41</strain>
    </source>
</reference>
<feature type="coiled-coil region" evidence="1">
    <location>
        <begin position="225"/>
        <end position="266"/>
    </location>
</feature>
<accession>A0AA39CCV4</accession>
<keyword evidence="4" id="KW-1185">Reference proteome</keyword>
<gene>
    <name evidence="3" type="ORF">H2200_011748</name>
</gene>
<name>A0AA39CCV4_9EURO</name>
<dbReference type="AlphaFoldDB" id="A0AA39CCV4"/>
<feature type="region of interest" description="Disordered" evidence="2">
    <location>
        <begin position="710"/>
        <end position="791"/>
    </location>
</feature>
<feature type="region of interest" description="Disordered" evidence="2">
    <location>
        <begin position="444"/>
        <end position="529"/>
    </location>
</feature>
<feature type="region of interest" description="Disordered" evidence="2">
    <location>
        <begin position="1"/>
        <end position="31"/>
    </location>
</feature>
<sequence>MDALRQLTSRKHDRPRNDMPSDASGSRGNRAAITKPIAAMSVEELLGIVHTCDSATLAQHWVPAMRVHLDNVVKLLNQAGGPQTESSIHQLNLTNALTNFQTQLHMIATNYQRIVEQAESLAERDSKATNERIKGLEKQVIDATQLLKAKDRIVAEYKARQTELQNTLHEVTRLLGTFIQTRIPDWMDNPNNEPRTLDVLRIMTDYVLNGNPNAVDYLRVPVETLDQNAARLREFEDRIAEFQETLRDYLAQIQRLGQEAEAQEVKYERAVKSVMERDHEIILLVQQNDTLTKQLQDNRAVLADNRAYAEEAETADRRYQELRGNMDSLKAAHELELDQRDAEIANLRQKLGSAREENFARREDVKNALARNTAILQSQRDAQATAAKSNKNSKALRFFGMEKDKYNKPNLPASHSTMGLSTYDPYYSTKELVPASDKDVLHYRPSLQTRTDTRPVQSVPSSPFNDYRPAPHSGTRTRSVSFAPMPSRPSPSPSIPPRADSLGYGSNPTSPISTANRDKPLPERPFTRPQMATARLAGLTAPIDRLESPLQAQITADYLSHGIMGQTAQSARRVLSKITEVSDATSPRSEDEDGGARLERVDSSDHSVASSDREVYRKSISALDALNSSTGLPYSETETSIERIMRGAGSEISPPIVSPPPRSRSRHPAATYGNIVYTDGQNEEEAETGVARVLHLRPGSHNLRRAGGTHDGILDDSPSFSRAGVIGQERSPGRSQYRRELSGESIRERRLRTRARESYASTGSSAGYRSEDSEPKTVAQMYHAGGKHIRG</sequence>
<feature type="coiled-coil region" evidence="1">
    <location>
        <begin position="305"/>
        <end position="357"/>
    </location>
</feature>
<evidence type="ECO:0000313" key="3">
    <source>
        <dbReference type="EMBL" id="KAJ9603562.1"/>
    </source>
</evidence>
<comment type="caution">
    <text evidence="3">The sequence shown here is derived from an EMBL/GenBank/DDBJ whole genome shotgun (WGS) entry which is preliminary data.</text>
</comment>